<feature type="signal peptide" evidence="1">
    <location>
        <begin position="1"/>
        <end position="18"/>
    </location>
</feature>
<keyword evidence="1" id="KW-0732">Signal</keyword>
<reference evidence="2" key="1">
    <citation type="journal article" date="2020" name="G3 (Bethesda)">
        <title>High-Quality Assemblies for Three Invasive Social Wasps from the &lt;i&gt;Vespula&lt;/i&gt; Genus.</title>
        <authorList>
            <person name="Harrop T.W.R."/>
            <person name="Guhlin J."/>
            <person name="McLaughlin G.M."/>
            <person name="Permina E."/>
            <person name="Stockwell P."/>
            <person name="Gilligan J."/>
            <person name="Le Lec M.F."/>
            <person name="Gruber M.A.M."/>
            <person name="Quinn O."/>
            <person name="Lovegrove M."/>
            <person name="Duncan E.J."/>
            <person name="Remnant E.J."/>
            <person name="Van Eeckhoven J."/>
            <person name="Graham B."/>
            <person name="Knapp R.A."/>
            <person name="Langford K.W."/>
            <person name="Kronenberg Z."/>
            <person name="Press M.O."/>
            <person name="Eacker S.M."/>
            <person name="Wilson-Rankin E.E."/>
            <person name="Purcell J."/>
            <person name="Lester P.J."/>
            <person name="Dearden P.K."/>
        </authorList>
    </citation>
    <scope>NUCLEOTIDE SEQUENCE</scope>
    <source>
        <strain evidence="2">Marl-1</strain>
    </source>
</reference>
<protein>
    <recommendedName>
        <fullName evidence="4">Secreted protein</fullName>
    </recommendedName>
</protein>
<dbReference type="Proteomes" id="UP000614350">
    <property type="component" value="Unassembled WGS sequence"/>
</dbReference>
<evidence type="ECO:0000256" key="1">
    <source>
        <dbReference type="SAM" id="SignalP"/>
    </source>
</evidence>
<accession>A0A834JR61</accession>
<evidence type="ECO:0000313" key="3">
    <source>
        <dbReference type="Proteomes" id="UP000614350"/>
    </source>
</evidence>
<evidence type="ECO:0000313" key="2">
    <source>
        <dbReference type="EMBL" id="KAF7392797.1"/>
    </source>
</evidence>
<sequence length="79" mass="8716">MILTLSVLTVQIIAQSAAISNDVSITLGVYIERDLALQRAIIKIAFSLRFLLTKGYCELVNVSNIKLSKLMLVSNIIHV</sequence>
<organism evidence="2 3">
    <name type="scientific">Vespula vulgaris</name>
    <name type="common">Yellow jacket</name>
    <name type="synonym">Wasp</name>
    <dbReference type="NCBI Taxonomy" id="7454"/>
    <lineage>
        <taxon>Eukaryota</taxon>
        <taxon>Metazoa</taxon>
        <taxon>Ecdysozoa</taxon>
        <taxon>Arthropoda</taxon>
        <taxon>Hexapoda</taxon>
        <taxon>Insecta</taxon>
        <taxon>Pterygota</taxon>
        <taxon>Neoptera</taxon>
        <taxon>Endopterygota</taxon>
        <taxon>Hymenoptera</taxon>
        <taxon>Apocrita</taxon>
        <taxon>Aculeata</taxon>
        <taxon>Vespoidea</taxon>
        <taxon>Vespidae</taxon>
        <taxon>Vespinae</taxon>
        <taxon>Vespula</taxon>
    </lineage>
</organism>
<evidence type="ECO:0008006" key="4">
    <source>
        <dbReference type="Google" id="ProtNLM"/>
    </source>
</evidence>
<gene>
    <name evidence="2" type="ORF">HZH66_008630</name>
</gene>
<keyword evidence="3" id="KW-1185">Reference proteome</keyword>
<dbReference type="EMBL" id="JACSEA010000009">
    <property type="protein sequence ID" value="KAF7392797.1"/>
    <property type="molecule type" value="Genomic_DNA"/>
</dbReference>
<comment type="caution">
    <text evidence="2">The sequence shown here is derived from an EMBL/GenBank/DDBJ whole genome shotgun (WGS) entry which is preliminary data.</text>
</comment>
<dbReference type="AlphaFoldDB" id="A0A834JR61"/>
<feature type="chain" id="PRO_5032522524" description="Secreted protein" evidence="1">
    <location>
        <begin position="19"/>
        <end position="79"/>
    </location>
</feature>
<name>A0A834JR61_VESVU</name>
<proteinExistence type="predicted"/>